<keyword evidence="2" id="KW-0472">Membrane</keyword>
<name>A0A9D5DMA6_9CRYT</name>
<feature type="transmembrane region" description="Helical" evidence="2">
    <location>
        <begin position="624"/>
        <end position="644"/>
    </location>
</feature>
<protein>
    <submittedName>
        <fullName evidence="4">Signal peptide-containing protein and acidic stretch</fullName>
    </submittedName>
</protein>
<dbReference type="Proteomes" id="UP001067231">
    <property type="component" value="Unassembled WGS sequence"/>
</dbReference>
<feature type="compositionally biased region" description="Basic and acidic residues" evidence="1">
    <location>
        <begin position="193"/>
        <end position="206"/>
    </location>
</feature>
<evidence type="ECO:0000256" key="3">
    <source>
        <dbReference type="SAM" id="SignalP"/>
    </source>
</evidence>
<feature type="region of interest" description="Disordered" evidence="1">
    <location>
        <begin position="192"/>
        <end position="211"/>
    </location>
</feature>
<feature type="compositionally biased region" description="Low complexity" evidence="1">
    <location>
        <begin position="577"/>
        <end position="588"/>
    </location>
</feature>
<feature type="signal peptide" evidence="3">
    <location>
        <begin position="1"/>
        <end position="19"/>
    </location>
</feature>
<dbReference type="OrthoDB" id="343460at2759"/>
<accession>A0A9D5DMA6</accession>
<comment type="caution">
    <text evidence="4">The sequence shown here is derived from an EMBL/GenBank/DDBJ whole genome shotgun (WGS) entry which is preliminary data.</text>
</comment>
<keyword evidence="3" id="KW-0732">Signal</keyword>
<dbReference type="AlphaFoldDB" id="A0A9D5DMA6"/>
<keyword evidence="2" id="KW-0812">Transmembrane</keyword>
<feature type="compositionally biased region" description="Acidic residues" evidence="1">
    <location>
        <begin position="137"/>
        <end position="152"/>
    </location>
</feature>
<keyword evidence="2" id="KW-1133">Transmembrane helix</keyword>
<evidence type="ECO:0000256" key="1">
    <source>
        <dbReference type="SAM" id="MobiDB-lite"/>
    </source>
</evidence>
<feature type="region of interest" description="Disordered" evidence="1">
    <location>
        <begin position="559"/>
        <end position="588"/>
    </location>
</feature>
<evidence type="ECO:0000313" key="4">
    <source>
        <dbReference type="EMBL" id="KAJ1607996.1"/>
    </source>
</evidence>
<feature type="chain" id="PRO_5038373290" evidence="3">
    <location>
        <begin position="20"/>
        <end position="645"/>
    </location>
</feature>
<feature type="region of interest" description="Disordered" evidence="1">
    <location>
        <begin position="114"/>
        <end position="170"/>
    </location>
</feature>
<gene>
    <name evidence="4" type="ORF">OJ253_2102</name>
</gene>
<sequence length="645" mass="71741">MRVLVTVKLLFCIINLSVAINGTKRKRKSLGLTFQKLANSKSLCQQLSCKDGMGYTGSDPGECFMVSRCIKCRKTNIDESDSYCSAIQNLEGEVTIFSGSLKLTTRGIETLKSNKFTNDSETSEDENFQTGESGSSQEDEDEEDDDTDEENSSEYHVGPSNGANNSVGYSGKFGATGHSLLELVSQMTESEFNEDHKTINNKDKSSKPRSKGLLNVLFGKRKKKNIDSEDQAATFRKSNRFSFNLKNLKSRLLNNGLNKASFDSNGTKKNKMPLETETITTRISKGTILEWEVKGHLLTERLNKCTDVGGLVPITIHTLLQHFNVKKLSKVKLKRFKYAAFEFTVNSSCSFDELCSKPSIFVGRLTPGQKLVMSNSISVPVGLFKKSGISELLNSIKAKYICKSPRCLPEQYNSCLKITCAINKSYLQDQEWRKIQAENIEERDIEIDHAVSNELQNFRKFVTEEQNLISNEKNIGVISNKMNGNLSFIDYSDNLPKKNDAYQIDDSEDSIDEQINQNKELSTSESTESSVIAETYKKGVVDAPPDGVRSSALIERLKRSLGAPAEGENNRDDSNNHSKNNVHSNTNVGHSEDILHEDEEEVPLQPDITTITKSKESNSNLKSIIYATLGIACTAILIIGVMCVT</sequence>
<dbReference type="EMBL" id="JAPCXC010000051">
    <property type="protein sequence ID" value="KAJ1607996.1"/>
    <property type="molecule type" value="Genomic_DNA"/>
</dbReference>
<reference evidence="4" key="1">
    <citation type="submission" date="2022-10" db="EMBL/GenBank/DDBJ databases">
        <title>Adaptive evolution leads to modifications in subtelomeric GC content in a zoonotic Cryptosporidium species.</title>
        <authorList>
            <person name="Li J."/>
            <person name="Feng Y."/>
            <person name="Xiao L."/>
        </authorList>
    </citation>
    <scope>NUCLEOTIDE SEQUENCE</scope>
    <source>
        <strain evidence="4">33844</strain>
    </source>
</reference>
<evidence type="ECO:0000256" key="2">
    <source>
        <dbReference type="SAM" id="Phobius"/>
    </source>
</evidence>
<organism evidence="4">
    <name type="scientific">Cryptosporidium canis</name>
    <dbReference type="NCBI Taxonomy" id="195482"/>
    <lineage>
        <taxon>Eukaryota</taxon>
        <taxon>Sar</taxon>
        <taxon>Alveolata</taxon>
        <taxon>Apicomplexa</taxon>
        <taxon>Conoidasida</taxon>
        <taxon>Coccidia</taxon>
        <taxon>Eucoccidiorida</taxon>
        <taxon>Eimeriorina</taxon>
        <taxon>Cryptosporidiidae</taxon>
        <taxon>Cryptosporidium</taxon>
    </lineage>
</organism>
<proteinExistence type="predicted"/>